<dbReference type="EMBL" id="FOHV01000004">
    <property type="protein sequence ID" value="SES85186.1"/>
    <property type="molecule type" value="Genomic_DNA"/>
</dbReference>
<dbReference type="Gene3D" id="1.10.3720.10">
    <property type="entry name" value="MetI-like"/>
    <property type="match status" value="1"/>
</dbReference>
<evidence type="ECO:0000256" key="2">
    <source>
        <dbReference type="ARBA" id="ARBA00022448"/>
    </source>
</evidence>
<dbReference type="STRING" id="1123402.SAMN02583745_00697"/>
<keyword evidence="2 11" id="KW-0813">Transport</keyword>
<dbReference type="OrthoDB" id="9805855at2"/>
<dbReference type="GO" id="GO:0055085">
    <property type="term" value="P:transmembrane transport"/>
    <property type="evidence" value="ECO:0007669"/>
    <property type="project" value="InterPro"/>
</dbReference>
<feature type="transmembrane region" description="Helical" evidence="11">
    <location>
        <begin position="170"/>
        <end position="196"/>
    </location>
</feature>
<keyword evidence="5 11" id="KW-0812">Transmembrane</keyword>
<keyword evidence="4" id="KW-0997">Cell inner membrane</keyword>
<dbReference type="PANTHER" id="PTHR30465:SF66">
    <property type="entry name" value="INNER MEMBRANE ABC TRANSPORTER PERMEASE PROTEIN YEJB"/>
    <property type="match status" value="1"/>
</dbReference>
<dbReference type="RefSeq" id="WP_093317845.1">
    <property type="nucleotide sequence ID" value="NZ_FOHV01000004.1"/>
</dbReference>
<keyword evidence="3" id="KW-1003">Cell membrane</keyword>
<evidence type="ECO:0000256" key="4">
    <source>
        <dbReference type="ARBA" id="ARBA00022519"/>
    </source>
</evidence>
<feature type="transmembrane region" description="Helical" evidence="11">
    <location>
        <begin position="331"/>
        <end position="357"/>
    </location>
</feature>
<accession>A0A1H9ZTW1</accession>
<feature type="transmembrane region" description="Helical" evidence="11">
    <location>
        <begin position="284"/>
        <end position="311"/>
    </location>
</feature>
<proteinExistence type="inferred from homology"/>
<evidence type="ECO:0000256" key="3">
    <source>
        <dbReference type="ARBA" id="ARBA00022475"/>
    </source>
</evidence>
<dbReference type="GO" id="GO:0042884">
    <property type="term" value="P:microcin transport"/>
    <property type="evidence" value="ECO:0007669"/>
    <property type="project" value="TreeGrafter"/>
</dbReference>
<organism evidence="13 14">
    <name type="scientific">Thorsellia anophelis DSM 18579</name>
    <dbReference type="NCBI Taxonomy" id="1123402"/>
    <lineage>
        <taxon>Bacteria</taxon>
        <taxon>Pseudomonadati</taxon>
        <taxon>Pseudomonadota</taxon>
        <taxon>Gammaproteobacteria</taxon>
        <taxon>Enterobacterales</taxon>
        <taxon>Thorselliaceae</taxon>
        <taxon>Thorsellia</taxon>
    </lineage>
</organism>
<comment type="subcellular location">
    <subcellularLocation>
        <location evidence="1">Cell inner membrane</location>
        <topology evidence="1">Multi-pass membrane protein</topology>
    </subcellularLocation>
    <subcellularLocation>
        <location evidence="11">Cell membrane</location>
        <topology evidence="11">Multi-pass membrane protein</topology>
    </subcellularLocation>
</comment>
<dbReference type="CDD" id="cd06261">
    <property type="entry name" value="TM_PBP2"/>
    <property type="match status" value="1"/>
</dbReference>
<sequence length="367" mass="40894">MLIYFLKRLLLLIPTLWAIVTLNFFIVQVAPGGPVEQAIAKIELGENSTSLHESAMNKISGNAGIENISLTQTAKNYRGSRGLDDAQIEAIKKQYGFDKPIHIRYVTMLKNYIHFNFGDSLFKGSSVINLIVDRLPVSISLGLWSTLLIYFISIPLGIKKAIKDGSKFDVWSSLVIVIGNAIPGFLFAMLLIVLFAGGSFLDWFPLRGLSSINSENWPLHKRILDYFHHISLPILATVISGFAGLTLLTKNSFLAEMNKQYVVTARSKGLTENKILYGHIFRNAMLIIIAGFPGTFIAMFFTGSILIEVIFSLNGLGLLGYEATLQRDYPVIFGTLFIFTLLGLLIKIISDLTYAWVDPRITFEKSE</sequence>
<dbReference type="SUPFAM" id="SSF161098">
    <property type="entry name" value="MetI-like"/>
    <property type="match status" value="1"/>
</dbReference>
<comment type="similarity">
    <text evidence="8">Belongs to the binding-protein-dependent transport system permease family. OppBC subfamily.</text>
</comment>
<evidence type="ECO:0000256" key="11">
    <source>
        <dbReference type="RuleBase" id="RU363032"/>
    </source>
</evidence>
<evidence type="ECO:0000256" key="7">
    <source>
        <dbReference type="ARBA" id="ARBA00023136"/>
    </source>
</evidence>
<dbReference type="InterPro" id="IPR035906">
    <property type="entry name" value="MetI-like_sf"/>
</dbReference>
<dbReference type="FunFam" id="1.10.3720.10:FF:000014">
    <property type="entry name" value="Microcin C ABC transporter permease YejB"/>
    <property type="match status" value="1"/>
</dbReference>
<evidence type="ECO:0000256" key="6">
    <source>
        <dbReference type="ARBA" id="ARBA00022989"/>
    </source>
</evidence>
<keyword evidence="6 11" id="KW-1133">Transmembrane helix</keyword>
<dbReference type="NCBIfam" id="NF011712">
    <property type="entry name" value="PRK15133.1"/>
    <property type="match status" value="1"/>
</dbReference>
<dbReference type="GO" id="GO:0005886">
    <property type="term" value="C:plasma membrane"/>
    <property type="evidence" value="ECO:0007669"/>
    <property type="project" value="UniProtKB-SubCell"/>
</dbReference>
<evidence type="ECO:0000256" key="5">
    <source>
        <dbReference type="ARBA" id="ARBA00022692"/>
    </source>
</evidence>
<dbReference type="Pfam" id="PF00528">
    <property type="entry name" value="BPD_transp_1"/>
    <property type="match status" value="1"/>
</dbReference>
<dbReference type="AlphaFoldDB" id="A0A1H9ZTW1"/>
<gene>
    <name evidence="13" type="ORF">SAMN02583745_00697</name>
</gene>
<name>A0A1H9ZTW1_9GAMM</name>
<evidence type="ECO:0000256" key="10">
    <source>
        <dbReference type="ARBA" id="ARBA00070482"/>
    </source>
</evidence>
<evidence type="ECO:0000256" key="8">
    <source>
        <dbReference type="ARBA" id="ARBA00024202"/>
    </source>
</evidence>
<comment type="function">
    <text evidence="9">Probably part of a binding-protein-dependent transport system. Probably responsible for the translocation of the substrate across the membrane.</text>
</comment>
<keyword evidence="7 11" id="KW-0472">Membrane</keyword>
<evidence type="ECO:0000259" key="12">
    <source>
        <dbReference type="PROSITE" id="PS50928"/>
    </source>
</evidence>
<evidence type="ECO:0000313" key="14">
    <source>
        <dbReference type="Proteomes" id="UP000242642"/>
    </source>
</evidence>
<dbReference type="PANTHER" id="PTHR30465">
    <property type="entry name" value="INNER MEMBRANE ABC TRANSPORTER"/>
    <property type="match status" value="1"/>
</dbReference>
<dbReference type="InterPro" id="IPR000515">
    <property type="entry name" value="MetI-like"/>
</dbReference>
<evidence type="ECO:0000256" key="1">
    <source>
        <dbReference type="ARBA" id="ARBA00004429"/>
    </source>
</evidence>
<evidence type="ECO:0000313" key="13">
    <source>
        <dbReference type="EMBL" id="SES85186.1"/>
    </source>
</evidence>
<protein>
    <recommendedName>
        <fullName evidence="10">Inner membrane ABC transporter permease protein YejB</fullName>
    </recommendedName>
</protein>
<reference evidence="14" key="1">
    <citation type="submission" date="2016-10" db="EMBL/GenBank/DDBJ databases">
        <authorList>
            <person name="Varghese N."/>
            <person name="Submissions S."/>
        </authorList>
    </citation>
    <scope>NUCLEOTIDE SEQUENCE [LARGE SCALE GENOMIC DNA]</scope>
    <source>
        <strain evidence="14">DSM 18579</strain>
    </source>
</reference>
<feature type="domain" description="ABC transmembrane type-1" evidence="12">
    <location>
        <begin position="135"/>
        <end position="350"/>
    </location>
</feature>
<feature type="transmembrane region" description="Helical" evidence="11">
    <location>
        <begin position="135"/>
        <end position="158"/>
    </location>
</feature>
<dbReference type="PROSITE" id="PS50928">
    <property type="entry name" value="ABC_TM1"/>
    <property type="match status" value="1"/>
</dbReference>
<feature type="transmembrane region" description="Helical" evidence="11">
    <location>
        <begin position="226"/>
        <end position="249"/>
    </location>
</feature>
<dbReference type="Proteomes" id="UP000242642">
    <property type="component" value="Unassembled WGS sequence"/>
</dbReference>
<evidence type="ECO:0000256" key="9">
    <source>
        <dbReference type="ARBA" id="ARBA00053210"/>
    </source>
</evidence>
<keyword evidence="14" id="KW-1185">Reference proteome</keyword>